<feature type="region of interest" description="Disordered" evidence="1">
    <location>
        <begin position="420"/>
        <end position="469"/>
    </location>
</feature>
<organism evidence="2 3">
    <name type="scientific">Kwoniella heveanensis BCC8398</name>
    <dbReference type="NCBI Taxonomy" id="1296120"/>
    <lineage>
        <taxon>Eukaryota</taxon>
        <taxon>Fungi</taxon>
        <taxon>Dikarya</taxon>
        <taxon>Basidiomycota</taxon>
        <taxon>Agaricomycotina</taxon>
        <taxon>Tremellomycetes</taxon>
        <taxon>Tremellales</taxon>
        <taxon>Cryptococcaceae</taxon>
        <taxon>Kwoniella</taxon>
    </lineage>
</organism>
<evidence type="ECO:0000313" key="3">
    <source>
        <dbReference type="Proteomes" id="UP000092666"/>
    </source>
</evidence>
<sequence>MSTSPTLSEMEFPTFDLPSPPPPAPPAPPAPPVPTQAVAPGIEPHSSAVTGATAVETPKMTLKEGIALAADVRNAKCTRDLATSPTRLIIEFNGTKSASTSVTSAKKNQGKAKPQPNLKTKAQQKYCRYLPSVKEEAFIGPLLDSPEDTIALIQSQCPSFSPSKGVRADQISLKIRFDGGNSTACRDVLFRIMPGCWPDAVNATMHLVFVDGPVVAPASNPKTVGSSGIGKAEGNKVISDPSDLNVSGKGKPAATGTTTASGLVREEKGWIPQEWQQDLSSDLNLGFGFSFSDDYPLKTGVRPGHKTGREAGLRWDDLRRGGLLLGDGENCLDSRELDLDLDRDADSDHDGPGGNSGDFGVIAPRRNFLPATTTSSSPLVRLIDDGRRVAIQWDDLERDGALLGDHNGALDAHHTLSYGPSSNSHLITPSSAFAKDDTSSTTFIADPPQHRQGQQGPTPGHRQSQSQAEWDELKRAGTFLGVRGRGLVPPTNPKSSGAQTQAPAQAPPHPQATTPSSHEYVTNWDDLKRGGMSLGIEGLTDFAAAVKKERKAAMSSSKPLLDLDLGIEEDHDMETETNAESGAELQTTSDKSPQIPADAGDIDVDDEWERMRRDGISLGITRDRDD</sequence>
<feature type="compositionally biased region" description="Pro residues" evidence="1">
    <location>
        <begin position="18"/>
        <end position="34"/>
    </location>
</feature>
<dbReference type="OrthoDB" id="2570685at2759"/>
<feature type="region of interest" description="Disordered" evidence="1">
    <location>
        <begin position="481"/>
        <end position="517"/>
    </location>
</feature>
<gene>
    <name evidence="2" type="ORF">I316_06602</name>
</gene>
<keyword evidence="3" id="KW-1185">Reference proteome</keyword>
<feature type="region of interest" description="Disordered" evidence="1">
    <location>
        <begin position="222"/>
        <end position="259"/>
    </location>
</feature>
<accession>A0A1B9GLR3</accession>
<dbReference type="AlphaFoldDB" id="A0A1B9GLR3"/>
<evidence type="ECO:0000313" key="2">
    <source>
        <dbReference type="EMBL" id="OCF31795.1"/>
    </source>
</evidence>
<dbReference type="Proteomes" id="UP000092666">
    <property type="component" value="Unassembled WGS sequence"/>
</dbReference>
<feature type="compositionally biased region" description="Polar residues" evidence="1">
    <location>
        <begin position="578"/>
        <end position="592"/>
    </location>
</feature>
<feature type="compositionally biased region" description="Low complexity" evidence="1">
    <location>
        <begin position="247"/>
        <end position="259"/>
    </location>
</feature>
<dbReference type="EMBL" id="KV700131">
    <property type="protein sequence ID" value="OCF31795.1"/>
    <property type="molecule type" value="Genomic_DNA"/>
</dbReference>
<evidence type="ECO:0000256" key="1">
    <source>
        <dbReference type="SAM" id="MobiDB-lite"/>
    </source>
</evidence>
<feature type="compositionally biased region" description="Basic and acidic residues" evidence="1">
    <location>
        <begin position="609"/>
        <end position="626"/>
    </location>
</feature>
<reference evidence="2 3" key="1">
    <citation type="submission" date="2013-07" db="EMBL/GenBank/DDBJ databases">
        <title>The Genome Sequence of Cryptococcus heveanensis BCC8398.</title>
        <authorList>
            <consortium name="The Broad Institute Genome Sequencing Platform"/>
            <person name="Cuomo C."/>
            <person name="Litvintseva A."/>
            <person name="Chen Y."/>
            <person name="Heitman J."/>
            <person name="Sun S."/>
            <person name="Springer D."/>
            <person name="Dromer F."/>
            <person name="Young S.K."/>
            <person name="Zeng Q."/>
            <person name="Gargeya S."/>
            <person name="Fitzgerald M."/>
            <person name="Abouelleil A."/>
            <person name="Alvarado L."/>
            <person name="Berlin A.M."/>
            <person name="Chapman S.B."/>
            <person name="Dewar J."/>
            <person name="Goldberg J."/>
            <person name="Griggs A."/>
            <person name="Gujja S."/>
            <person name="Hansen M."/>
            <person name="Howarth C."/>
            <person name="Imamovic A."/>
            <person name="Larimer J."/>
            <person name="McCowan C."/>
            <person name="Murphy C."/>
            <person name="Pearson M."/>
            <person name="Priest M."/>
            <person name="Roberts A."/>
            <person name="Saif S."/>
            <person name="Shea T."/>
            <person name="Sykes S."/>
            <person name="Wortman J."/>
            <person name="Nusbaum C."/>
            <person name="Birren B."/>
        </authorList>
    </citation>
    <scope>NUCLEOTIDE SEQUENCE [LARGE SCALE GENOMIC DNA]</scope>
    <source>
        <strain evidence="2 3">BCC8398</strain>
    </source>
</reference>
<feature type="compositionally biased region" description="Polar residues" evidence="1">
    <location>
        <begin position="451"/>
        <end position="468"/>
    </location>
</feature>
<name>A0A1B9GLR3_9TREE</name>
<feature type="region of interest" description="Disordered" evidence="1">
    <location>
        <begin position="569"/>
        <end position="626"/>
    </location>
</feature>
<reference evidence="3" key="2">
    <citation type="submission" date="2013-12" db="EMBL/GenBank/DDBJ databases">
        <title>Evolution of pathogenesis and genome organization in the Tremellales.</title>
        <authorList>
            <person name="Cuomo C."/>
            <person name="Litvintseva A."/>
            <person name="Heitman J."/>
            <person name="Chen Y."/>
            <person name="Sun S."/>
            <person name="Springer D."/>
            <person name="Dromer F."/>
            <person name="Young S."/>
            <person name="Zeng Q."/>
            <person name="Chapman S."/>
            <person name="Gujja S."/>
            <person name="Saif S."/>
            <person name="Birren B."/>
        </authorList>
    </citation>
    <scope>NUCLEOTIDE SEQUENCE [LARGE SCALE GENOMIC DNA]</scope>
    <source>
        <strain evidence="3">BCC8398</strain>
    </source>
</reference>
<feature type="region of interest" description="Disordered" evidence="1">
    <location>
        <begin position="343"/>
        <end position="362"/>
    </location>
</feature>
<proteinExistence type="predicted"/>
<protein>
    <submittedName>
        <fullName evidence="2">Uncharacterized protein</fullName>
    </submittedName>
</protein>
<feature type="region of interest" description="Disordered" evidence="1">
    <location>
        <begin position="1"/>
        <end position="42"/>
    </location>
</feature>
<feature type="compositionally biased region" description="Polar residues" evidence="1">
    <location>
        <begin position="420"/>
        <end position="431"/>
    </location>
</feature>